<evidence type="ECO:0000259" key="5">
    <source>
        <dbReference type="PROSITE" id="PS50931"/>
    </source>
</evidence>
<keyword evidence="4" id="KW-0804">Transcription</keyword>
<gene>
    <name evidence="6" type="ORF">DFO61_4317</name>
</gene>
<dbReference type="Gene3D" id="1.10.10.10">
    <property type="entry name" value="Winged helix-like DNA-binding domain superfamily/Winged helix DNA-binding domain"/>
    <property type="match status" value="1"/>
</dbReference>
<dbReference type="FunFam" id="1.10.10.10:FF:000001">
    <property type="entry name" value="LysR family transcriptional regulator"/>
    <property type="match status" value="1"/>
</dbReference>
<dbReference type="Pfam" id="PF00126">
    <property type="entry name" value="HTH_1"/>
    <property type="match status" value="1"/>
</dbReference>
<sequence>MIYLQHNMPLYETTMDSHALRLFLSLADNLHFGRTSREQHVSPSALSRSIKQLEDELGAPLFVRDNRSVRLTREGQKFREYASEVMNGWQAIRQTFMEDQSVLHGELSLYCSVTASYSFLYDILSSFRQDYPRIEMKLHTGDPAKAVERVQQGLEDLAIGARPDHLPAGIDFQSITRSELRFIGPQSPQLLTEEQLKHPSAESWKDVPMILSEEGLARVRTDRWLKSHSIKPRIYAQVSGNEAIVSMVSLGFGIGVVPQIVLDNSPLTARIRIYDIQPPLTAYDIGLFALEKRLKDPLIAAFWNRQQ</sequence>
<evidence type="ECO:0000313" key="6">
    <source>
        <dbReference type="EMBL" id="RIA20701.1"/>
    </source>
</evidence>
<dbReference type="InterPro" id="IPR036390">
    <property type="entry name" value="WH_DNA-bd_sf"/>
</dbReference>
<evidence type="ECO:0000256" key="1">
    <source>
        <dbReference type="ARBA" id="ARBA00009437"/>
    </source>
</evidence>
<proteinExistence type="inferred from homology"/>
<dbReference type="InterPro" id="IPR037404">
    <property type="entry name" value="IlvY_PBP2"/>
</dbReference>
<dbReference type="InterPro" id="IPR000847">
    <property type="entry name" value="LysR_HTH_N"/>
</dbReference>
<reference evidence="6 7" key="1">
    <citation type="submission" date="2018-08" db="EMBL/GenBank/DDBJ databases">
        <title>Genome sequencing of rice bacterial endophytes.</title>
        <authorList>
            <person name="Venturi V."/>
        </authorList>
    </citation>
    <scope>NUCLEOTIDE SEQUENCE [LARGE SCALE GENOMIC DNA]</scope>
    <source>
        <strain evidence="6 7">E1205</strain>
    </source>
</reference>
<dbReference type="Gene3D" id="3.40.190.290">
    <property type="match status" value="1"/>
</dbReference>
<keyword evidence="2" id="KW-0805">Transcription regulation</keyword>
<dbReference type="SUPFAM" id="SSF46785">
    <property type="entry name" value="Winged helix' DNA-binding domain"/>
    <property type="match status" value="1"/>
</dbReference>
<organism evidence="6 7">
    <name type="scientific">Ectopseudomonas oleovorans</name>
    <name type="common">Pseudomonas oleovorans</name>
    <dbReference type="NCBI Taxonomy" id="301"/>
    <lineage>
        <taxon>Bacteria</taxon>
        <taxon>Pseudomonadati</taxon>
        <taxon>Pseudomonadota</taxon>
        <taxon>Gammaproteobacteria</taxon>
        <taxon>Pseudomonadales</taxon>
        <taxon>Pseudomonadaceae</taxon>
        <taxon>Ectopseudomonas</taxon>
    </lineage>
</organism>
<dbReference type="Proteomes" id="UP000265836">
    <property type="component" value="Unassembled WGS sequence"/>
</dbReference>
<comment type="caution">
    <text evidence="6">The sequence shown here is derived from an EMBL/GenBank/DDBJ whole genome shotgun (WGS) entry which is preliminary data.</text>
</comment>
<dbReference type="SUPFAM" id="SSF53850">
    <property type="entry name" value="Periplasmic binding protein-like II"/>
    <property type="match status" value="1"/>
</dbReference>
<dbReference type="NCBIfam" id="NF008722">
    <property type="entry name" value="PRK11716.1"/>
    <property type="match status" value="1"/>
</dbReference>
<dbReference type="GO" id="GO:0000976">
    <property type="term" value="F:transcription cis-regulatory region binding"/>
    <property type="evidence" value="ECO:0007669"/>
    <property type="project" value="TreeGrafter"/>
</dbReference>
<dbReference type="PRINTS" id="PR00039">
    <property type="entry name" value="HTHLYSR"/>
</dbReference>
<dbReference type="InterPro" id="IPR036388">
    <property type="entry name" value="WH-like_DNA-bd_sf"/>
</dbReference>
<accession>A0A397MGD0</accession>
<dbReference type="EMBL" id="QXDA01000006">
    <property type="protein sequence ID" value="RIA20701.1"/>
    <property type="molecule type" value="Genomic_DNA"/>
</dbReference>
<evidence type="ECO:0000256" key="4">
    <source>
        <dbReference type="ARBA" id="ARBA00023163"/>
    </source>
</evidence>
<name>A0A397MGD0_ECTOL</name>
<dbReference type="InterPro" id="IPR005119">
    <property type="entry name" value="LysR_subst-bd"/>
</dbReference>
<dbReference type="GO" id="GO:0003700">
    <property type="term" value="F:DNA-binding transcription factor activity"/>
    <property type="evidence" value="ECO:0007669"/>
    <property type="project" value="InterPro"/>
</dbReference>
<dbReference type="AlphaFoldDB" id="A0A397MGD0"/>
<evidence type="ECO:0000256" key="2">
    <source>
        <dbReference type="ARBA" id="ARBA00023015"/>
    </source>
</evidence>
<evidence type="ECO:0000256" key="3">
    <source>
        <dbReference type="ARBA" id="ARBA00023125"/>
    </source>
</evidence>
<dbReference type="PANTHER" id="PTHR30126:SF81">
    <property type="entry name" value="HTH-TYPE TRANSCRIPTIONAL REGULATOR ILVY"/>
    <property type="match status" value="1"/>
</dbReference>
<comment type="similarity">
    <text evidence="1">Belongs to the LysR transcriptional regulatory family.</text>
</comment>
<protein>
    <submittedName>
        <fullName evidence="6">LysR family transcriptional regulator</fullName>
    </submittedName>
</protein>
<dbReference type="CDD" id="cd08430">
    <property type="entry name" value="PBP2_IlvY"/>
    <property type="match status" value="1"/>
</dbReference>
<feature type="domain" description="HTH lysR-type" evidence="5">
    <location>
        <begin position="15"/>
        <end position="72"/>
    </location>
</feature>
<dbReference type="PANTHER" id="PTHR30126">
    <property type="entry name" value="HTH-TYPE TRANSCRIPTIONAL REGULATOR"/>
    <property type="match status" value="1"/>
</dbReference>
<evidence type="ECO:0000313" key="7">
    <source>
        <dbReference type="Proteomes" id="UP000265836"/>
    </source>
</evidence>
<keyword evidence="3" id="KW-0238">DNA-binding</keyword>
<dbReference type="PROSITE" id="PS50931">
    <property type="entry name" value="HTH_LYSR"/>
    <property type="match status" value="1"/>
</dbReference>
<dbReference type="Pfam" id="PF03466">
    <property type="entry name" value="LysR_substrate"/>
    <property type="match status" value="1"/>
</dbReference>